<evidence type="ECO:0000256" key="1">
    <source>
        <dbReference type="SAM" id="MobiDB-lite"/>
    </source>
</evidence>
<feature type="compositionally biased region" description="Polar residues" evidence="1">
    <location>
        <begin position="100"/>
        <end position="130"/>
    </location>
</feature>
<dbReference type="STRING" id="1353009.A0A1Y2IUY4"/>
<reference evidence="2 3" key="1">
    <citation type="journal article" date="2015" name="Biotechnol. Biofuels">
        <title>Enhanced degradation of softwood versus hardwood by the white-rot fungus Pycnoporus coccineus.</title>
        <authorList>
            <person name="Couturier M."/>
            <person name="Navarro D."/>
            <person name="Chevret D."/>
            <person name="Henrissat B."/>
            <person name="Piumi F."/>
            <person name="Ruiz-Duenas F.J."/>
            <person name="Martinez A.T."/>
            <person name="Grigoriev I.V."/>
            <person name="Riley R."/>
            <person name="Lipzen A."/>
            <person name="Berrin J.G."/>
            <person name="Master E.R."/>
            <person name="Rosso M.N."/>
        </authorList>
    </citation>
    <scope>NUCLEOTIDE SEQUENCE [LARGE SCALE GENOMIC DNA]</scope>
    <source>
        <strain evidence="2 3">BRFM310</strain>
    </source>
</reference>
<keyword evidence="3" id="KW-1185">Reference proteome</keyword>
<protein>
    <submittedName>
        <fullName evidence="2">Uncharacterized protein</fullName>
    </submittedName>
</protein>
<feature type="region of interest" description="Disordered" evidence="1">
    <location>
        <begin position="162"/>
        <end position="345"/>
    </location>
</feature>
<evidence type="ECO:0000313" key="3">
    <source>
        <dbReference type="Proteomes" id="UP000193067"/>
    </source>
</evidence>
<dbReference type="Proteomes" id="UP000193067">
    <property type="component" value="Unassembled WGS sequence"/>
</dbReference>
<gene>
    <name evidence="2" type="ORF">PYCCODRAFT_83736</name>
</gene>
<feature type="compositionally biased region" description="Basic and acidic residues" evidence="1">
    <location>
        <begin position="232"/>
        <end position="246"/>
    </location>
</feature>
<feature type="region of interest" description="Disordered" evidence="1">
    <location>
        <begin position="96"/>
        <end position="139"/>
    </location>
</feature>
<dbReference type="OrthoDB" id="3263296at2759"/>
<dbReference type="EMBL" id="KZ084095">
    <property type="protein sequence ID" value="OSD04918.1"/>
    <property type="molecule type" value="Genomic_DNA"/>
</dbReference>
<accession>A0A1Y2IUY4</accession>
<organism evidence="2 3">
    <name type="scientific">Trametes coccinea (strain BRFM310)</name>
    <name type="common">Pycnoporus coccineus</name>
    <dbReference type="NCBI Taxonomy" id="1353009"/>
    <lineage>
        <taxon>Eukaryota</taxon>
        <taxon>Fungi</taxon>
        <taxon>Dikarya</taxon>
        <taxon>Basidiomycota</taxon>
        <taxon>Agaricomycotina</taxon>
        <taxon>Agaricomycetes</taxon>
        <taxon>Polyporales</taxon>
        <taxon>Polyporaceae</taxon>
        <taxon>Trametes</taxon>
    </lineage>
</organism>
<sequence>MSRAMTLNRGNANTPRPPTMIERKMAQTPVSYNTAPMAHPYGYAAAYNQPSFAPGQIITPGPYTPTTVNSANPFFSPFETPMHSPVSAAHHEYGYDAQGSPMTRQPSNGSTTLLSRQPSSAAQAPVQNASEAEYVDMSRSSVTPFQAAQYAEISRRLNTTPPRALSASEVAEVAEELSQQDDPAPLSPQRPVEPLELQPSISFDEPQHLTVQPTPKESAFPESPFADPTLSMHEEQLQHMPGRDSLELPQPPSPTFSSKSRIPSTPPTLPEIQIQQRPFSPVSLDFPQVPSTPRAVPSPLGSSFTAPSPPPSAHLPETPVTVAAPAPTPREQDTARVPTAKRPDTVYTLYDEEDAYAGI</sequence>
<proteinExistence type="predicted"/>
<name>A0A1Y2IUY4_TRAC3</name>
<evidence type="ECO:0000313" key="2">
    <source>
        <dbReference type="EMBL" id="OSD04918.1"/>
    </source>
</evidence>
<dbReference type="AlphaFoldDB" id="A0A1Y2IUY4"/>